<evidence type="ECO:0000256" key="7">
    <source>
        <dbReference type="ARBA" id="ARBA00023196"/>
    </source>
</evidence>
<dbReference type="PANTHER" id="PTHR13822">
    <property type="entry name" value="ATP SYNTHASE DELTA/EPSILON CHAIN"/>
    <property type="match status" value="1"/>
</dbReference>
<dbReference type="NCBIfam" id="TIGR01216">
    <property type="entry name" value="ATP_synt_epsi"/>
    <property type="match status" value="1"/>
</dbReference>
<dbReference type="InterPro" id="IPR001469">
    <property type="entry name" value="ATP_synth_F1_dsu/esu"/>
</dbReference>
<keyword evidence="7 9" id="KW-0139">CF(1)</keyword>
<dbReference type="CDD" id="cd12152">
    <property type="entry name" value="F1-ATPase_delta"/>
    <property type="match status" value="1"/>
</dbReference>
<keyword evidence="8 9" id="KW-0066">ATP synthesis</keyword>
<evidence type="ECO:0000256" key="3">
    <source>
        <dbReference type="ARBA" id="ARBA00005712"/>
    </source>
</evidence>
<dbReference type="GO" id="GO:0045259">
    <property type="term" value="C:proton-transporting ATP synthase complex"/>
    <property type="evidence" value="ECO:0007669"/>
    <property type="project" value="UniProtKB-KW"/>
</dbReference>
<dbReference type="InterPro" id="IPR020546">
    <property type="entry name" value="ATP_synth_F1_dsu/esu_N"/>
</dbReference>
<name>A0A5P8E4A7_9BACT</name>
<evidence type="ECO:0000256" key="1">
    <source>
        <dbReference type="ARBA" id="ARBA00003543"/>
    </source>
</evidence>
<comment type="similarity">
    <text evidence="3 9">Belongs to the ATPase epsilon chain family.</text>
</comment>
<dbReference type="RefSeq" id="WP_111897791.1">
    <property type="nucleotide sequence ID" value="NZ_CP033459.1"/>
</dbReference>
<comment type="subunit">
    <text evidence="9">F-type ATPases have 2 components, CF(1) - the catalytic core - and CF(0) - the membrane proton channel. CF(1) has five subunits: alpha(3), beta(3), gamma(1), delta(1), epsilon(1). CF(0) has three main subunits: a, b and c.</text>
</comment>
<comment type="subcellular location">
    <subcellularLocation>
        <location evidence="2">Endomembrane system</location>
        <topology evidence="2">Peripheral membrane protein</topology>
    </subcellularLocation>
</comment>
<dbReference type="InterPro" id="IPR036771">
    <property type="entry name" value="ATPsynth_dsu/esu_N"/>
</dbReference>
<dbReference type="GO" id="GO:0012505">
    <property type="term" value="C:endomembrane system"/>
    <property type="evidence" value="ECO:0007669"/>
    <property type="project" value="UniProtKB-SubCell"/>
</dbReference>
<comment type="function">
    <text evidence="1">Produces ATP from ADP in the presence of a proton gradient across the membrane.</text>
</comment>
<evidence type="ECO:0000256" key="2">
    <source>
        <dbReference type="ARBA" id="ARBA00004184"/>
    </source>
</evidence>
<evidence type="ECO:0000313" key="12">
    <source>
        <dbReference type="Proteomes" id="UP000249375"/>
    </source>
</evidence>
<evidence type="ECO:0000259" key="10">
    <source>
        <dbReference type="Pfam" id="PF02823"/>
    </source>
</evidence>
<evidence type="ECO:0000256" key="6">
    <source>
        <dbReference type="ARBA" id="ARBA00023136"/>
    </source>
</evidence>
<accession>A0A5P8E4A7</accession>
<dbReference type="PANTHER" id="PTHR13822:SF10">
    <property type="entry name" value="ATP SYNTHASE EPSILON CHAIN, CHLOROPLASTIC"/>
    <property type="match status" value="1"/>
</dbReference>
<dbReference type="Gene3D" id="2.60.15.10">
    <property type="entry name" value="F0F1 ATP synthase delta/epsilon subunit, N-terminal"/>
    <property type="match status" value="1"/>
</dbReference>
<sequence length="78" mass="8364">MLNVTVVSPEKTLFAGQVDSVFVPGKKGKFEILQNHAPIVSILTEGIVRCVGSETFEIAIKAGFVEVSNNEVSVCIEV</sequence>
<protein>
    <submittedName>
        <fullName evidence="11">ATP synthase F1 subunit epsilon</fullName>
    </submittedName>
</protein>
<keyword evidence="6" id="KW-0472">Membrane</keyword>
<proteinExistence type="inferred from homology"/>
<dbReference type="Pfam" id="PF02823">
    <property type="entry name" value="ATP-synt_DE_N"/>
    <property type="match status" value="1"/>
</dbReference>
<keyword evidence="5 9" id="KW-0406">Ion transport</keyword>
<evidence type="ECO:0000256" key="9">
    <source>
        <dbReference type="RuleBase" id="RU003656"/>
    </source>
</evidence>
<evidence type="ECO:0000256" key="8">
    <source>
        <dbReference type="ARBA" id="ARBA00023310"/>
    </source>
</evidence>
<evidence type="ECO:0000256" key="5">
    <source>
        <dbReference type="ARBA" id="ARBA00023065"/>
    </source>
</evidence>
<evidence type="ECO:0000256" key="4">
    <source>
        <dbReference type="ARBA" id="ARBA00022448"/>
    </source>
</evidence>
<evidence type="ECO:0000313" key="11">
    <source>
        <dbReference type="EMBL" id="QFQ11833.1"/>
    </source>
</evidence>
<dbReference type="EMBL" id="CP033459">
    <property type="protein sequence ID" value="QFQ11833.1"/>
    <property type="molecule type" value="Genomic_DNA"/>
</dbReference>
<dbReference type="AlphaFoldDB" id="A0A5P8E4A7"/>
<dbReference type="GO" id="GO:0046933">
    <property type="term" value="F:proton-transporting ATP synthase activity, rotational mechanism"/>
    <property type="evidence" value="ECO:0007669"/>
    <property type="project" value="InterPro"/>
</dbReference>
<reference evidence="11 12" key="1">
    <citation type="submission" date="2018-11" db="EMBL/GenBank/DDBJ databases">
        <authorList>
            <person name="Na S.W."/>
            <person name="Baik M."/>
        </authorList>
    </citation>
    <scope>NUCLEOTIDE SEQUENCE [LARGE SCALE GENOMIC DNA]</scope>
    <source>
        <strain evidence="11 12">E39</strain>
    </source>
</reference>
<organism evidence="11 12">
    <name type="scientific">Pseudoprevotella muciniphila</name>
    <dbReference type="NCBI Taxonomy" id="2133944"/>
    <lineage>
        <taxon>Bacteria</taxon>
        <taxon>Pseudomonadati</taxon>
        <taxon>Bacteroidota</taxon>
        <taxon>Bacteroidia</taxon>
        <taxon>Bacteroidales</taxon>
        <taxon>Prevotellaceae</taxon>
        <taxon>Pseudoprevotella</taxon>
    </lineage>
</organism>
<dbReference type="KEGG" id="alq:C7Y71_001685"/>
<feature type="domain" description="ATP synthase F1 complex delta/epsilon subunit N-terminal" evidence="10">
    <location>
        <begin position="2"/>
        <end position="76"/>
    </location>
</feature>
<dbReference type="SUPFAM" id="SSF51344">
    <property type="entry name" value="Epsilon subunit of F1F0-ATP synthase N-terminal domain"/>
    <property type="match status" value="1"/>
</dbReference>
<gene>
    <name evidence="11" type="primary">atpC</name>
    <name evidence="11" type="ORF">C7Y71_001685</name>
</gene>
<dbReference type="OrthoDB" id="5294255at2"/>
<keyword evidence="12" id="KW-1185">Reference proteome</keyword>
<keyword evidence="4 9" id="KW-0813">Transport</keyword>
<dbReference type="Proteomes" id="UP000249375">
    <property type="component" value="Chromosome"/>
</dbReference>